<protein>
    <submittedName>
        <fullName evidence="1">Uncharacterized protein</fullName>
    </submittedName>
</protein>
<evidence type="ECO:0000313" key="2">
    <source>
        <dbReference type="Proteomes" id="UP000078492"/>
    </source>
</evidence>
<dbReference type="Proteomes" id="UP000078492">
    <property type="component" value="Unassembled WGS sequence"/>
</dbReference>
<dbReference type="EMBL" id="KQ978530">
    <property type="protein sequence ID" value="KYN30285.1"/>
    <property type="molecule type" value="Genomic_DNA"/>
</dbReference>
<reference evidence="1 2" key="1">
    <citation type="submission" date="2015-09" db="EMBL/GenBank/DDBJ databases">
        <title>Trachymyrmex cornetzi WGS genome.</title>
        <authorList>
            <person name="Nygaard S."/>
            <person name="Hu H."/>
            <person name="Boomsma J."/>
            <person name="Zhang G."/>
        </authorList>
    </citation>
    <scope>NUCLEOTIDE SEQUENCE [LARGE SCALE GENOMIC DNA]</scope>
    <source>
        <strain evidence="1">Tcor2-1</strain>
        <tissue evidence="1">Whole body</tissue>
    </source>
</reference>
<dbReference type="AlphaFoldDB" id="A0A151JSR4"/>
<sequence length="99" mass="11864">ECWEEKERNGWNGLHGQERERYYNRNQWGVEARKVVSGREGFEEELVERERDVQGQWKEGKIRNARYNEGYKNCGIKKEVPSYLRQENLKERGKEGSSV</sequence>
<feature type="non-terminal residue" evidence="1">
    <location>
        <position position="1"/>
    </location>
</feature>
<accession>A0A151JSR4</accession>
<gene>
    <name evidence="1" type="ORF">ALC57_00207</name>
</gene>
<name>A0A151JSR4_9HYME</name>
<keyword evidence="2" id="KW-1185">Reference proteome</keyword>
<evidence type="ECO:0000313" key="1">
    <source>
        <dbReference type="EMBL" id="KYN30285.1"/>
    </source>
</evidence>
<organism evidence="1 2">
    <name type="scientific">Trachymyrmex cornetzi</name>
    <dbReference type="NCBI Taxonomy" id="471704"/>
    <lineage>
        <taxon>Eukaryota</taxon>
        <taxon>Metazoa</taxon>
        <taxon>Ecdysozoa</taxon>
        <taxon>Arthropoda</taxon>
        <taxon>Hexapoda</taxon>
        <taxon>Insecta</taxon>
        <taxon>Pterygota</taxon>
        <taxon>Neoptera</taxon>
        <taxon>Endopterygota</taxon>
        <taxon>Hymenoptera</taxon>
        <taxon>Apocrita</taxon>
        <taxon>Aculeata</taxon>
        <taxon>Formicoidea</taxon>
        <taxon>Formicidae</taxon>
        <taxon>Myrmicinae</taxon>
        <taxon>Trachymyrmex</taxon>
    </lineage>
</organism>
<proteinExistence type="predicted"/>